<evidence type="ECO:0000256" key="4">
    <source>
        <dbReference type="ARBA" id="ARBA00022827"/>
    </source>
</evidence>
<comment type="caution">
    <text evidence="7">The sequence shown here is derived from an EMBL/GenBank/DDBJ whole genome shotgun (WGS) entry which is preliminary data.</text>
</comment>
<dbReference type="Gene3D" id="3.20.20.30">
    <property type="entry name" value="Luciferase-like domain"/>
    <property type="match status" value="1"/>
</dbReference>
<keyword evidence="5" id="KW-0560">Oxidoreductase</keyword>
<comment type="similarity">
    <text evidence="2">Belongs to the oxygen-dependent FAD-linked oxidoreductase family.</text>
</comment>
<dbReference type="InterPro" id="IPR011251">
    <property type="entry name" value="Luciferase-like_dom"/>
</dbReference>
<evidence type="ECO:0000256" key="1">
    <source>
        <dbReference type="ARBA" id="ARBA00001974"/>
    </source>
</evidence>
<organism evidence="7 8">
    <name type="scientific">Actinoplanes hulinensis</name>
    <dbReference type="NCBI Taxonomy" id="1144547"/>
    <lineage>
        <taxon>Bacteria</taxon>
        <taxon>Bacillati</taxon>
        <taxon>Actinomycetota</taxon>
        <taxon>Actinomycetes</taxon>
        <taxon>Micromonosporales</taxon>
        <taxon>Micromonosporaceae</taxon>
        <taxon>Actinoplanes</taxon>
    </lineage>
</organism>
<evidence type="ECO:0000256" key="5">
    <source>
        <dbReference type="ARBA" id="ARBA00023002"/>
    </source>
</evidence>
<dbReference type="InterPro" id="IPR050416">
    <property type="entry name" value="FAD-linked_Oxidoreductase"/>
</dbReference>
<dbReference type="Gene3D" id="3.30.43.10">
    <property type="entry name" value="Uridine Diphospho-n-acetylenolpyruvylglucosamine Reductase, domain 2"/>
    <property type="match status" value="1"/>
</dbReference>
<keyword evidence="3" id="KW-0285">Flavoprotein</keyword>
<feature type="domain" description="FAD-binding PCMH-type" evidence="6">
    <location>
        <begin position="274"/>
        <end position="447"/>
    </location>
</feature>
<dbReference type="InterPro" id="IPR016169">
    <property type="entry name" value="FAD-bd_PCMH_sub2"/>
</dbReference>
<reference evidence="7 8" key="1">
    <citation type="journal article" date="2013" name="Antonie Van Leeuwenhoek">
        <title>Actinoplanes hulinensis sp. nov., a novel actinomycete isolated from soybean root (Glycine max (L.) Merr).</title>
        <authorList>
            <person name="Shen Y."/>
            <person name="Liu C."/>
            <person name="Wang X."/>
            <person name="Zhao J."/>
            <person name="Jia F."/>
            <person name="Zhang Y."/>
            <person name="Wang L."/>
            <person name="Yang D."/>
            <person name="Xiang W."/>
        </authorList>
    </citation>
    <scope>NUCLEOTIDE SEQUENCE [LARGE SCALE GENOMIC DNA]</scope>
    <source>
        <strain evidence="7 8">NEAU-M9</strain>
    </source>
</reference>
<dbReference type="Pfam" id="PF08031">
    <property type="entry name" value="BBE"/>
    <property type="match status" value="1"/>
</dbReference>
<sequence>MKLRHRLRIGALVTSGAADVAPHAEAAGYDLVAVTGPDAWTTLSWIAGRTTGIRLLAAGLAVPEHDPAVLARSAAALDLLSGGRLELALTGEPDVLTEAIEIIRGLHDTARPGPLRHPGPRFRIPGAQRGPAPARHIPIAVTGPGPLPLADGWFAGTPADLRAAPDLPGEMRRAVVVPLDSGQGDLLEAVIEHGADTLLVPISDPADLGRFAAGELREAVARLLPHLLPVVAKPASVRSKRRPGIEYDAVPGSLAELAVEPGDPGYQRVRSTYMRGGAPGLVLRPRTVAEVAEALAFARAHPHLPFGVRSRGHGISGRSTNDGGLVLSVAALDGIEILDESRRLVRIGPGARWTDVAQRLAPHGWAITSGDYGGVGVGGLATAGGIGWLARKHGLTIDRLVAVEMVLADGGPVRASHRENPDLFWAVRGAGGNFGVVTAFEFEADEVGNVGFAQLAVGADDPAELLVRWGRAIEEAPRDLSGQLIMGPARRGQPRIAQLAAVVDADDPQTIVDQLQPVAAVGPLYDQNVVLTPYAGIMANASPADHDGHGEPVSRSALVDHLTPEFAKAAARLLDSGAAHWFQIRTVGGAVADVPADATAYAHRSANFSVAVMGADERRLETAWSELRDHFDGLYLSFETGRGTRVLDAAFPPATLARLRELKRRYDPGNLFRDNFNIEPGGTR</sequence>
<accession>A0ABS7B972</accession>
<dbReference type="InterPro" id="IPR036661">
    <property type="entry name" value="Luciferase-like_sf"/>
</dbReference>
<dbReference type="InterPro" id="IPR016167">
    <property type="entry name" value="FAD-bd_PCMH_sub1"/>
</dbReference>
<keyword evidence="8" id="KW-1185">Reference proteome</keyword>
<proteinExistence type="inferred from homology"/>
<protein>
    <submittedName>
        <fullName evidence="7">LLM class flavin-dependent oxidoreductase</fullName>
    </submittedName>
</protein>
<dbReference type="PANTHER" id="PTHR42973">
    <property type="entry name" value="BINDING OXIDOREDUCTASE, PUTATIVE (AFU_ORTHOLOGUE AFUA_1G17690)-RELATED"/>
    <property type="match status" value="1"/>
</dbReference>
<keyword evidence="4" id="KW-0274">FAD</keyword>
<dbReference type="InterPro" id="IPR012951">
    <property type="entry name" value="BBE"/>
</dbReference>
<dbReference type="EMBL" id="JAHXZI010000015">
    <property type="protein sequence ID" value="MBW6437550.1"/>
    <property type="molecule type" value="Genomic_DNA"/>
</dbReference>
<evidence type="ECO:0000259" key="6">
    <source>
        <dbReference type="PROSITE" id="PS51387"/>
    </source>
</evidence>
<evidence type="ECO:0000256" key="2">
    <source>
        <dbReference type="ARBA" id="ARBA00005466"/>
    </source>
</evidence>
<dbReference type="SUPFAM" id="SSF51679">
    <property type="entry name" value="Bacterial luciferase-like"/>
    <property type="match status" value="1"/>
</dbReference>
<gene>
    <name evidence="7" type="ORF">KZ829_27835</name>
</gene>
<dbReference type="Gene3D" id="3.30.465.10">
    <property type="match status" value="1"/>
</dbReference>
<dbReference type="InterPro" id="IPR006094">
    <property type="entry name" value="Oxid_FAD_bind_N"/>
</dbReference>
<dbReference type="Pfam" id="PF00296">
    <property type="entry name" value="Bac_luciferase"/>
    <property type="match status" value="1"/>
</dbReference>
<evidence type="ECO:0000256" key="3">
    <source>
        <dbReference type="ARBA" id="ARBA00022630"/>
    </source>
</evidence>
<dbReference type="PROSITE" id="PS51387">
    <property type="entry name" value="FAD_PCMH"/>
    <property type="match status" value="1"/>
</dbReference>
<comment type="cofactor">
    <cofactor evidence="1">
        <name>FAD</name>
        <dbReference type="ChEBI" id="CHEBI:57692"/>
    </cofactor>
</comment>
<dbReference type="InterPro" id="IPR016166">
    <property type="entry name" value="FAD-bd_PCMH"/>
</dbReference>
<dbReference type="PANTHER" id="PTHR42973:SF39">
    <property type="entry name" value="FAD-BINDING PCMH-TYPE DOMAIN-CONTAINING PROTEIN"/>
    <property type="match status" value="1"/>
</dbReference>
<dbReference type="Proteomes" id="UP001519863">
    <property type="component" value="Unassembled WGS sequence"/>
</dbReference>
<dbReference type="RefSeq" id="WP_220146873.1">
    <property type="nucleotide sequence ID" value="NZ_JAHXZI010000015.1"/>
</dbReference>
<dbReference type="Gene3D" id="3.40.462.20">
    <property type="match status" value="1"/>
</dbReference>
<name>A0ABS7B972_9ACTN</name>
<dbReference type="Pfam" id="PF01565">
    <property type="entry name" value="FAD_binding_4"/>
    <property type="match status" value="1"/>
</dbReference>
<evidence type="ECO:0000313" key="7">
    <source>
        <dbReference type="EMBL" id="MBW6437550.1"/>
    </source>
</evidence>
<dbReference type="SUPFAM" id="SSF56176">
    <property type="entry name" value="FAD-binding/transporter-associated domain-like"/>
    <property type="match status" value="1"/>
</dbReference>
<evidence type="ECO:0000313" key="8">
    <source>
        <dbReference type="Proteomes" id="UP001519863"/>
    </source>
</evidence>
<dbReference type="InterPro" id="IPR036318">
    <property type="entry name" value="FAD-bd_PCMH-like_sf"/>
</dbReference>